<dbReference type="InterPro" id="IPR000873">
    <property type="entry name" value="AMP-dep_synth/lig_dom"/>
</dbReference>
<accession>A0ABX1R6H6</accession>
<dbReference type="PANTHER" id="PTHR43767">
    <property type="entry name" value="LONG-CHAIN-FATTY-ACID--COA LIGASE"/>
    <property type="match status" value="1"/>
</dbReference>
<dbReference type="Pfam" id="PF00501">
    <property type="entry name" value="AMP-binding"/>
    <property type="match status" value="2"/>
</dbReference>
<evidence type="ECO:0000313" key="3">
    <source>
        <dbReference type="Proteomes" id="UP001296706"/>
    </source>
</evidence>
<evidence type="ECO:0000259" key="1">
    <source>
        <dbReference type="Pfam" id="PF00501"/>
    </source>
</evidence>
<feature type="domain" description="AMP-dependent synthetase/ligase" evidence="1">
    <location>
        <begin position="77"/>
        <end position="134"/>
    </location>
</feature>
<comment type="caution">
    <text evidence="2">The sequence shown here is derived from an EMBL/GenBank/DDBJ whole genome shotgun (WGS) entry which is preliminary data.</text>
</comment>
<dbReference type="SUPFAM" id="SSF56801">
    <property type="entry name" value="Acetyl-CoA synthetase-like"/>
    <property type="match status" value="1"/>
</dbReference>
<dbReference type="InterPro" id="IPR050237">
    <property type="entry name" value="ATP-dep_AMP-bd_enzyme"/>
</dbReference>
<dbReference type="GO" id="GO:0016874">
    <property type="term" value="F:ligase activity"/>
    <property type="evidence" value="ECO:0007669"/>
    <property type="project" value="UniProtKB-KW"/>
</dbReference>
<dbReference type="Proteomes" id="UP001296706">
    <property type="component" value="Unassembled WGS sequence"/>
</dbReference>
<evidence type="ECO:0000313" key="2">
    <source>
        <dbReference type="EMBL" id="NMH76003.1"/>
    </source>
</evidence>
<reference evidence="2 3" key="1">
    <citation type="submission" date="2020-04" db="EMBL/GenBank/DDBJ databases">
        <authorList>
            <person name="Klaysubun C."/>
            <person name="Duangmal K."/>
            <person name="Lipun K."/>
        </authorList>
    </citation>
    <scope>NUCLEOTIDE SEQUENCE [LARGE SCALE GENOMIC DNA]</scope>
    <source>
        <strain evidence="2 3">JCM 11839</strain>
    </source>
</reference>
<proteinExistence type="predicted"/>
<keyword evidence="3" id="KW-1185">Reference proteome</keyword>
<dbReference type="EMBL" id="JAAXKY010000004">
    <property type="protein sequence ID" value="NMH76003.1"/>
    <property type="molecule type" value="Genomic_DNA"/>
</dbReference>
<sequence length="134" mass="14529">MFEPFLANPLVASSDSRRVRSRGAGRVARLAAVLRGLGVQPEDRVATLSADSDTYHELMLAARWAGAAVVPVNTRWAVSGGTHVFPSRFDAAAMARAVERRRVTDVVLVPTMLQMLVDSPEAARADMSSLRRVL</sequence>
<dbReference type="InterPro" id="IPR042099">
    <property type="entry name" value="ANL_N_sf"/>
</dbReference>
<keyword evidence="2" id="KW-0436">Ligase</keyword>
<protein>
    <submittedName>
        <fullName evidence="2">Long-chain fatty acid--CoA ligase</fullName>
    </submittedName>
</protein>
<dbReference type="PANTHER" id="PTHR43767:SF1">
    <property type="entry name" value="NONRIBOSOMAL PEPTIDE SYNTHASE PES1 (EUROFUNG)-RELATED"/>
    <property type="match status" value="1"/>
</dbReference>
<feature type="domain" description="AMP-dependent synthetase/ligase" evidence="1">
    <location>
        <begin position="26"/>
        <end position="76"/>
    </location>
</feature>
<gene>
    <name evidence="2" type="ORF">HF577_02615</name>
</gene>
<dbReference type="Gene3D" id="3.40.50.12780">
    <property type="entry name" value="N-terminal domain of ligase-like"/>
    <property type="match status" value="2"/>
</dbReference>
<organism evidence="2 3">
    <name type="scientific">Pseudonocardia xinjiangensis</name>
    <dbReference type="NCBI Taxonomy" id="75289"/>
    <lineage>
        <taxon>Bacteria</taxon>
        <taxon>Bacillati</taxon>
        <taxon>Actinomycetota</taxon>
        <taxon>Actinomycetes</taxon>
        <taxon>Pseudonocardiales</taxon>
        <taxon>Pseudonocardiaceae</taxon>
        <taxon>Pseudonocardia</taxon>
    </lineage>
</organism>
<name>A0ABX1R6H6_9PSEU</name>